<dbReference type="EMBL" id="NHYD01001071">
    <property type="protein sequence ID" value="PPQ92267.1"/>
    <property type="molecule type" value="Genomic_DNA"/>
</dbReference>
<name>A0A409XNG9_PSICY</name>
<dbReference type="AlphaFoldDB" id="A0A409XNG9"/>
<comment type="caution">
    <text evidence="2">The sequence shown here is derived from an EMBL/GenBank/DDBJ whole genome shotgun (WGS) entry which is preliminary data.</text>
</comment>
<dbReference type="Proteomes" id="UP000283269">
    <property type="component" value="Unassembled WGS sequence"/>
</dbReference>
<dbReference type="OrthoDB" id="3144234at2759"/>
<sequence>MTDFTTHPLITYSQYRDPSTQSQPVIWDIREPSQYARFPSDPWHPLSHFDLSQPATKPAISTLHIVCDIFPGYWPIKISCTSGVTIGDVLEAIHSALIKRISRSEWDALSEKQKTRTTAAFEKRCEMAPDLAACRSHGVIRMDCLVEHTWFAGLSTSFGTDSTCIMSLRRGRQEE</sequence>
<dbReference type="Pfam" id="PF20415">
    <property type="entry name" value="DUF6699"/>
    <property type="match status" value="1"/>
</dbReference>
<reference evidence="2 3" key="1">
    <citation type="journal article" date="2018" name="Evol. Lett.">
        <title>Horizontal gene cluster transfer increased hallucinogenic mushroom diversity.</title>
        <authorList>
            <person name="Reynolds H.T."/>
            <person name="Vijayakumar V."/>
            <person name="Gluck-Thaler E."/>
            <person name="Korotkin H.B."/>
            <person name="Matheny P.B."/>
            <person name="Slot J.C."/>
        </authorList>
    </citation>
    <scope>NUCLEOTIDE SEQUENCE [LARGE SCALE GENOMIC DNA]</scope>
    <source>
        <strain evidence="2 3">2631</strain>
    </source>
</reference>
<evidence type="ECO:0000313" key="2">
    <source>
        <dbReference type="EMBL" id="PPQ92267.1"/>
    </source>
</evidence>
<gene>
    <name evidence="2" type="ORF">CVT25_008575</name>
</gene>
<keyword evidence="3" id="KW-1185">Reference proteome</keyword>
<proteinExistence type="predicted"/>
<dbReference type="InParanoid" id="A0A409XNG9"/>
<evidence type="ECO:0000313" key="3">
    <source>
        <dbReference type="Proteomes" id="UP000283269"/>
    </source>
</evidence>
<accession>A0A409XNG9</accession>
<evidence type="ECO:0000259" key="1">
    <source>
        <dbReference type="Pfam" id="PF20415"/>
    </source>
</evidence>
<dbReference type="STRING" id="93625.A0A409XNG9"/>
<dbReference type="InterPro" id="IPR046522">
    <property type="entry name" value="DUF6699"/>
</dbReference>
<organism evidence="2 3">
    <name type="scientific">Psilocybe cyanescens</name>
    <dbReference type="NCBI Taxonomy" id="93625"/>
    <lineage>
        <taxon>Eukaryota</taxon>
        <taxon>Fungi</taxon>
        <taxon>Dikarya</taxon>
        <taxon>Basidiomycota</taxon>
        <taxon>Agaricomycotina</taxon>
        <taxon>Agaricomycetes</taxon>
        <taxon>Agaricomycetidae</taxon>
        <taxon>Agaricales</taxon>
        <taxon>Agaricineae</taxon>
        <taxon>Strophariaceae</taxon>
        <taxon>Psilocybe</taxon>
    </lineage>
</organism>
<protein>
    <recommendedName>
        <fullName evidence="1">DUF6699 domain-containing protein</fullName>
    </recommendedName>
</protein>
<feature type="domain" description="DUF6699" evidence="1">
    <location>
        <begin position="26"/>
        <end position="156"/>
    </location>
</feature>